<accession>A0A9W9SRA6</accession>
<keyword evidence="2" id="KW-1185">Reference proteome</keyword>
<evidence type="ECO:0000313" key="1">
    <source>
        <dbReference type="EMBL" id="KAJ5383223.1"/>
    </source>
</evidence>
<dbReference type="RefSeq" id="XP_056582999.1">
    <property type="nucleotide sequence ID" value="XM_056718864.1"/>
</dbReference>
<organism evidence="1 2">
    <name type="scientific">Penicillium concentricum</name>
    <dbReference type="NCBI Taxonomy" id="293559"/>
    <lineage>
        <taxon>Eukaryota</taxon>
        <taxon>Fungi</taxon>
        <taxon>Dikarya</taxon>
        <taxon>Ascomycota</taxon>
        <taxon>Pezizomycotina</taxon>
        <taxon>Eurotiomycetes</taxon>
        <taxon>Eurotiomycetidae</taxon>
        <taxon>Eurotiales</taxon>
        <taxon>Aspergillaceae</taxon>
        <taxon>Penicillium</taxon>
    </lineage>
</organism>
<proteinExistence type="predicted"/>
<sequence>MASFDLNGNWVLDKARSTNLDAVLKLQGIGWITRKAIEASKMTLKITQSSETHSSTGEAAEWITFEAALTSGLKGAPEKRPLTWTEFEHNDTIFGLVYIRSHYISGERTSHGVRPLIELQTKDVGSGILYGLTEAIAVDHESETAQTIVEKAFIHDFVRSVHFGWTAEQIWAVEIVGEDKFLTRRAVVVKGTSIESACTFYKRE</sequence>
<dbReference type="InterPro" id="IPR012674">
    <property type="entry name" value="Calycin"/>
</dbReference>
<reference evidence="1" key="1">
    <citation type="submission" date="2022-12" db="EMBL/GenBank/DDBJ databases">
        <authorList>
            <person name="Petersen C."/>
        </authorList>
    </citation>
    <scope>NUCLEOTIDE SEQUENCE</scope>
    <source>
        <strain evidence="1">IBT 3081</strain>
    </source>
</reference>
<dbReference type="PANTHER" id="PTHR38115:SF1">
    <property type="entry name" value="LIPOCALIN-LIKE DOMAIN-CONTAINING PROTEIN"/>
    <property type="match status" value="1"/>
</dbReference>
<gene>
    <name evidence="1" type="ORF">N7517_001134</name>
</gene>
<dbReference type="InterPro" id="IPR053037">
    <property type="entry name" value="Pericyclase_pydY-like"/>
</dbReference>
<dbReference type="GeneID" id="81458047"/>
<dbReference type="OrthoDB" id="425354at2759"/>
<reference evidence="1" key="2">
    <citation type="journal article" date="2023" name="IMA Fungus">
        <title>Comparative genomic study of the Penicillium genus elucidates a diverse pangenome and 15 lateral gene transfer events.</title>
        <authorList>
            <person name="Petersen C."/>
            <person name="Sorensen T."/>
            <person name="Nielsen M.R."/>
            <person name="Sondergaard T.E."/>
            <person name="Sorensen J.L."/>
            <person name="Fitzpatrick D.A."/>
            <person name="Frisvad J.C."/>
            <person name="Nielsen K.L."/>
        </authorList>
    </citation>
    <scope>NUCLEOTIDE SEQUENCE</scope>
    <source>
        <strain evidence="1">IBT 3081</strain>
    </source>
</reference>
<dbReference type="EMBL" id="JAPZBT010000001">
    <property type="protein sequence ID" value="KAJ5383223.1"/>
    <property type="molecule type" value="Genomic_DNA"/>
</dbReference>
<dbReference type="Gene3D" id="2.40.128.20">
    <property type="match status" value="1"/>
</dbReference>
<dbReference type="Proteomes" id="UP001147752">
    <property type="component" value="Unassembled WGS sequence"/>
</dbReference>
<dbReference type="SUPFAM" id="SSF50814">
    <property type="entry name" value="Lipocalins"/>
    <property type="match status" value="1"/>
</dbReference>
<dbReference type="AlphaFoldDB" id="A0A9W9SRA6"/>
<dbReference type="PANTHER" id="PTHR38115">
    <property type="entry name" value="LIPOCALIN-LIKE DOMAIN-CONTAINING PROTEIN"/>
    <property type="match status" value="1"/>
</dbReference>
<name>A0A9W9SRA6_9EURO</name>
<protein>
    <submittedName>
        <fullName evidence="1">Uncharacterized protein</fullName>
    </submittedName>
</protein>
<evidence type="ECO:0000313" key="2">
    <source>
        <dbReference type="Proteomes" id="UP001147752"/>
    </source>
</evidence>
<comment type="caution">
    <text evidence="1">The sequence shown here is derived from an EMBL/GenBank/DDBJ whole genome shotgun (WGS) entry which is preliminary data.</text>
</comment>